<dbReference type="Proteomes" id="UP000516173">
    <property type="component" value="Chromosome"/>
</dbReference>
<evidence type="ECO:0000313" key="2">
    <source>
        <dbReference type="Proteomes" id="UP000516173"/>
    </source>
</evidence>
<evidence type="ECO:0008006" key="3">
    <source>
        <dbReference type="Google" id="ProtNLM"/>
    </source>
</evidence>
<evidence type="ECO:0000313" key="1">
    <source>
        <dbReference type="EMBL" id="BCK54082.1"/>
    </source>
</evidence>
<dbReference type="RefSeq" id="WP_187687390.1">
    <property type="nucleotide sequence ID" value="NZ_AP023396.1"/>
</dbReference>
<dbReference type="AlphaFoldDB" id="A0A7G1KFL0"/>
<keyword evidence="2" id="KW-1185">Reference proteome</keyword>
<sequence length="116" mass="12506">MVDIEVTGNTVTIHVRGAHRFLGLREQLSFPLSAVAAVGPAPVDSRPPWVRTPGTFFPGVIAAGTFRGKGRKEFWDTLFDGRAIRIDLTGSDFTRLVVDVADPDGVRRMLTTAAAA</sequence>
<dbReference type="KEGG" id="nwl:NWFMUON74_18540"/>
<name>A0A7G1KFL0_9NOCA</name>
<dbReference type="GeneID" id="80346421"/>
<accession>A0A7G1KFL0</accession>
<dbReference type="EMBL" id="AP023396">
    <property type="protein sequence ID" value="BCK54082.1"/>
    <property type="molecule type" value="Genomic_DNA"/>
</dbReference>
<organism evidence="1 2">
    <name type="scientific">Nocardia wallacei</name>
    <dbReference type="NCBI Taxonomy" id="480035"/>
    <lineage>
        <taxon>Bacteria</taxon>
        <taxon>Bacillati</taxon>
        <taxon>Actinomycetota</taxon>
        <taxon>Actinomycetes</taxon>
        <taxon>Mycobacteriales</taxon>
        <taxon>Nocardiaceae</taxon>
        <taxon>Nocardia</taxon>
    </lineage>
</organism>
<gene>
    <name evidence="1" type="ORF">NWFMUON74_18540</name>
</gene>
<protein>
    <recommendedName>
        <fullName evidence="3">Bacterial Pleckstrin homology domain-containing protein</fullName>
    </recommendedName>
</protein>
<proteinExistence type="predicted"/>
<reference evidence="1 2" key="1">
    <citation type="submission" date="2020-08" db="EMBL/GenBank/DDBJ databases">
        <title>Genome Sequencing of Nocardia wallacei strain FMUON74 and assembly.</title>
        <authorList>
            <person name="Toyokawa M."/>
            <person name="Uesaka K."/>
        </authorList>
    </citation>
    <scope>NUCLEOTIDE SEQUENCE [LARGE SCALE GENOMIC DNA]</scope>
    <source>
        <strain evidence="1 2">FMUON74</strain>
    </source>
</reference>